<proteinExistence type="predicted"/>
<dbReference type="SUPFAM" id="SSF46894">
    <property type="entry name" value="C-terminal effector domain of the bipartite response regulators"/>
    <property type="match status" value="1"/>
</dbReference>
<dbReference type="InterPro" id="IPR036388">
    <property type="entry name" value="WH-like_DNA-bd_sf"/>
</dbReference>
<evidence type="ECO:0000313" key="5">
    <source>
        <dbReference type="EMBL" id="MDQ2070341.1"/>
    </source>
</evidence>
<evidence type="ECO:0000256" key="3">
    <source>
        <dbReference type="SAM" id="Phobius"/>
    </source>
</evidence>
<dbReference type="InterPro" id="IPR016032">
    <property type="entry name" value="Sig_transdc_resp-reg_C-effctor"/>
</dbReference>
<keyword evidence="6" id="KW-1185">Reference proteome</keyword>
<keyword evidence="3" id="KW-0472">Membrane</keyword>
<comment type="caution">
    <text evidence="5">The sequence shown here is derived from an EMBL/GenBank/DDBJ whole genome shotgun (WGS) entry which is preliminary data.</text>
</comment>
<dbReference type="InterPro" id="IPR001867">
    <property type="entry name" value="OmpR/PhoB-type_DNA-bd"/>
</dbReference>
<name>A0ABU0W8L6_9GAMM</name>
<dbReference type="Proteomes" id="UP001239019">
    <property type="component" value="Unassembled WGS sequence"/>
</dbReference>
<feature type="transmembrane region" description="Helical" evidence="3">
    <location>
        <begin position="125"/>
        <end position="145"/>
    </location>
</feature>
<evidence type="ECO:0000313" key="6">
    <source>
        <dbReference type="Proteomes" id="UP001239019"/>
    </source>
</evidence>
<dbReference type="Pfam" id="PF00486">
    <property type="entry name" value="Trans_reg_C"/>
    <property type="match status" value="1"/>
</dbReference>
<dbReference type="Gene3D" id="1.10.10.10">
    <property type="entry name" value="Winged helix-like DNA-binding domain superfamily/Winged helix DNA-binding domain"/>
    <property type="match status" value="1"/>
</dbReference>
<gene>
    <name evidence="5" type="ORF">RBH19_10660</name>
</gene>
<evidence type="ECO:0000256" key="1">
    <source>
        <dbReference type="ARBA" id="ARBA00023125"/>
    </source>
</evidence>
<feature type="domain" description="OmpR/PhoB-type" evidence="4">
    <location>
        <begin position="2"/>
        <end position="102"/>
    </location>
</feature>
<dbReference type="EMBL" id="JAVDDT010000007">
    <property type="protein sequence ID" value="MDQ2070341.1"/>
    <property type="molecule type" value="Genomic_DNA"/>
</dbReference>
<keyword evidence="3" id="KW-0812">Transmembrane</keyword>
<protein>
    <submittedName>
        <fullName evidence="5">Winged helix-turn-helix domain-containing protein</fullName>
    </submittedName>
</protein>
<dbReference type="CDD" id="cd00383">
    <property type="entry name" value="trans_reg_C"/>
    <property type="match status" value="1"/>
</dbReference>
<feature type="DNA-binding region" description="OmpR/PhoB-type" evidence="2">
    <location>
        <begin position="2"/>
        <end position="102"/>
    </location>
</feature>
<accession>A0ABU0W8L6</accession>
<sequence>MSQAVKFGEFVYEADSGRLTGPSGEQNLRPQVARLLDYLLRHPGEIIGREGLAREVWGEDRVVAFDTGLSALLKELRAALGDRADEPHYLETIPRRGVRWLVTPESGSDSTSGETGGKANGRQGALILIAAAVMLAGFVGLLLVAEMSPDDPLPDMPAQPAVPRVAVLPFLSIADDDREQRASLLLADSTIAALAAVVAPPQLGEDESPPMAVIGRTSISGYPEGEALLPALARDLGVDLVVEGSFREEGDYWLVTVSAVRADAQTILLSRSFLVSELSSRAVREHLQGFAIELAMAIERCGEDCLSPR</sequence>
<dbReference type="PROSITE" id="PS51755">
    <property type="entry name" value="OMPR_PHOB"/>
    <property type="match status" value="1"/>
</dbReference>
<evidence type="ECO:0000259" key="4">
    <source>
        <dbReference type="PROSITE" id="PS51755"/>
    </source>
</evidence>
<keyword evidence="3" id="KW-1133">Transmembrane helix</keyword>
<evidence type="ECO:0000256" key="2">
    <source>
        <dbReference type="PROSITE-ProRule" id="PRU01091"/>
    </source>
</evidence>
<dbReference type="RefSeq" id="WP_306728841.1">
    <property type="nucleotide sequence ID" value="NZ_JAVDDT010000007.1"/>
</dbReference>
<organism evidence="5 6">
    <name type="scientific">Natronospira bacteriovora</name>
    <dbReference type="NCBI Taxonomy" id="3069753"/>
    <lineage>
        <taxon>Bacteria</taxon>
        <taxon>Pseudomonadati</taxon>
        <taxon>Pseudomonadota</taxon>
        <taxon>Gammaproteobacteria</taxon>
        <taxon>Natronospirales</taxon>
        <taxon>Natronospiraceae</taxon>
        <taxon>Natronospira</taxon>
    </lineage>
</organism>
<reference evidence="5 6" key="1">
    <citation type="submission" date="2023-08" db="EMBL/GenBank/DDBJ databases">
        <title>Whole-genome sequencing of halo(alkali)philic microorganisms from hypersaline lakes.</title>
        <authorList>
            <person name="Sorokin D.Y."/>
            <person name="Abbas B."/>
            <person name="Merkel A.Y."/>
        </authorList>
    </citation>
    <scope>NUCLEOTIDE SEQUENCE [LARGE SCALE GENOMIC DNA]</scope>
    <source>
        <strain evidence="5 6">AB-CW4</strain>
    </source>
</reference>
<keyword evidence="1 2" id="KW-0238">DNA-binding</keyword>
<dbReference type="SMART" id="SM00862">
    <property type="entry name" value="Trans_reg_C"/>
    <property type="match status" value="1"/>
</dbReference>